<dbReference type="STRING" id="1157490.EL26_18890"/>
<keyword evidence="2" id="KW-1185">Reference proteome</keyword>
<name>A0A074M7B3_9BACL</name>
<dbReference type="OrthoDB" id="2734401at2"/>
<organism evidence="1 2">
    <name type="scientific">Tumebacillus flagellatus</name>
    <dbReference type="NCBI Taxonomy" id="1157490"/>
    <lineage>
        <taxon>Bacteria</taxon>
        <taxon>Bacillati</taxon>
        <taxon>Bacillota</taxon>
        <taxon>Bacilli</taxon>
        <taxon>Bacillales</taxon>
        <taxon>Alicyclobacillaceae</taxon>
        <taxon>Tumebacillus</taxon>
    </lineage>
</organism>
<dbReference type="Pfam" id="PF11155">
    <property type="entry name" value="DUF2935"/>
    <property type="match status" value="1"/>
</dbReference>
<comment type="caution">
    <text evidence="1">The sequence shown here is derived from an EMBL/GenBank/DDBJ whole genome shotgun (WGS) entry which is preliminary data.</text>
</comment>
<gene>
    <name evidence="1" type="ORF">EL26_18890</name>
</gene>
<dbReference type="SUPFAM" id="SSF158430">
    <property type="entry name" value="Bacillus cereus metalloprotein-like"/>
    <property type="match status" value="1"/>
</dbReference>
<reference evidence="1 2" key="1">
    <citation type="journal article" date="2013" name="Int. J. Syst. Evol. Microbiol.">
        <title>Tumebacillus flagellatus sp. nov., an alpha-amylase/pullulanase-producing bacterium isolated from cassava wastewater.</title>
        <authorList>
            <person name="Wang Q."/>
            <person name="Xie N."/>
            <person name="Qin Y."/>
            <person name="Shen N."/>
            <person name="Zhu J."/>
            <person name="Mi H."/>
            <person name="Huang R."/>
        </authorList>
    </citation>
    <scope>NUCLEOTIDE SEQUENCE [LARGE SCALE GENOMIC DNA]</scope>
    <source>
        <strain evidence="1 2">GST4</strain>
    </source>
</reference>
<dbReference type="InterPro" id="IPR021328">
    <property type="entry name" value="CotB-like"/>
</dbReference>
<accession>A0A074M7B3</accession>
<dbReference type="Gene3D" id="1.20.1260.120">
    <property type="entry name" value="Protein of unknown function DUF2935"/>
    <property type="match status" value="1"/>
</dbReference>
<dbReference type="RefSeq" id="WP_038092046.1">
    <property type="nucleotide sequence ID" value="NZ_JMIR01000031.1"/>
</dbReference>
<dbReference type="Proteomes" id="UP000027931">
    <property type="component" value="Unassembled WGS sequence"/>
</dbReference>
<dbReference type="AlphaFoldDB" id="A0A074M7B3"/>
<dbReference type="eggNOG" id="COG0605">
    <property type="taxonomic scope" value="Bacteria"/>
</dbReference>
<dbReference type="EMBL" id="JMIR01000031">
    <property type="protein sequence ID" value="KEO81902.1"/>
    <property type="molecule type" value="Genomic_DNA"/>
</dbReference>
<evidence type="ECO:0008006" key="3">
    <source>
        <dbReference type="Google" id="ProtNLM"/>
    </source>
</evidence>
<protein>
    <recommendedName>
        <fullName evidence="3">DUF2935 domain-containing protein</fullName>
    </recommendedName>
</protein>
<proteinExistence type="predicted"/>
<sequence length="143" mass="16450">MHLSHYGSKVPLRLLDEVEFWKRQENEHTVVIQTLAPDLEPKYKEALSKWGEAFAQVDGLATRYLEVIVRSGDRISEHNKQCVLHLLDVSLHQSQLFIHFLHVLKNSSNAPSMSNPVVRIVLDHIRRESEYFIGAVEGVLVKK</sequence>
<evidence type="ECO:0000313" key="2">
    <source>
        <dbReference type="Proteomes" id="UP000027931"/>
    </source>
</evidence>
<evidence type="ECO:0000313" key="1">
    <source>
        <dbReference type="EMBL" id="KEO81902.1"/>
    </source>
</evidence>